<gene>
    <name evidence="3" type="ORF">SAMN04488069_101280</name>
</gene>
<accession>A0A1H3BGR4</accession>
<organism evidence="3 4">
    <name type="scientific">Hymenobacter psychrophilus</name>
    <dbReference type="NCBI Taxonomy" id="651662"/>
    <lineage>
        <taxon>Bacteria</taxon>
        <taxon>Pseudomonadati</taxon>
        <taxon>Bacteroidota</taxon>
        <taxon>Cytophagia</taxon>
        <taxon>Cytophagales</taxon>
        <taxon>Hymenobacteraceae</taxon>
        <taxon>Hymenobacter</taxon>
    </lineage>
</organism>
<proteinExistence type="predicted"/>
<evidence type="ECO:0000313" key="4">
    <source>
        <dbReference type="Proteomes" id="UP000199249"/>
    </source>
</evidence>
<feature type="signal peptide" evidence="2">
    <location>
        <begin position="1"/>
        <end position="21"/>
    </location>
</feature>
<dbReference type="EMBL" id="FNOV01000001">
    <property type="protein sequence ID" value="SDX40908.1"/>
    <property type="molecule type" value="Genomic_DNA"/>
</dbReference>
<keyword evidence="2" id="KW-0732">Signal</keyword>
<name>A0A1H3BGR4_9BACT</name>
<sequence length="283" mass="31549">MRRCFCFFALLLLLTAGPVAGQCISQPNVAVWPDAHAPIQPRQIFLFSAELNTIACPKLAQFGHQIQVYLWSKQDSVPLLLLEQPANRFSSARQVLMQPARPLLPDTTYQLRTSLPSSAGYSLFRMQRAQAGSKQLVIVHRWRVSSTLPDTQAPRWTATPTPVRQEYSENSEGINNYVLFSFPVQDASPVLVRVTIRSARLKAPVISYLTPWQNQLGIGWFTCDGNFTFGPDEACTATFEALDAASNRSQATGRPIPFRGPTRPGQGPTETSTREVEPFVTRR</sequence>
<feature type="chain" id="PRO_5011473241" description="Ig-like domain-containing protein" evidence="2">
    <location>
        <begin position="22"/>
        <end position="283"/>
    </location>
</feature>
<dbReference type="AlphaFoldDB" id="A0A1H3BGR4"/>
<evidence type="ECO:0000313" key="3">
    <source>
        <dbReference type="EMBL" id="SDX40908.1"/>
    </source>
</evidence>
<reference evidence="4" key="1">
    <citation type="submission" date="2016-10" db="EMBL/GenBank/DDBJ databases">
        <authorList>
            <person name="Varghese N."/>
            <person name="Submissions S."/>
        </authorList>
    </citation>
    <scope>NUCLEOTIDE SEQUENCE [LARGE SCALE GENOMIC DNA]</scope>
    <source>
        <strain evidence="4">CGMCC 1.8975</strain>
    </source>
</reference>
<protein>
    <recommendedName>
        <fullName evidence="5">Ig-like domain-containing protein</fullName>
    </recommendedName>
</protein>
<evidence type="ECO:0000256" key="2">
    <source>
        <dbReference type="SAM" id="SignalP"/>
    </source>
</evidence>
<evidence type="ECO:0000256" key="1">
    <source>
        <dbReference type="SAM" id="MobiDB-lite"/>
    </source>
</evidence>
<feature type="region of interest" description="Disordered" evidence="1">
    <location>
        <begin position="246"/>
        <end position="283"/>
    </location>
</feature>
<dbReference type="Proteomes" id="UP000199249">
    <property type="component" value="Unassembled WGS sequence"/>
</dbReference>
<keyword evidence="4" id="KW-1185">Reference proteome</keyword>
<evidence type="ECO:0008006" key="5">
    <source>
        <dbReference type="Google" id="ProtNLM"/>
    </source>
</evidence>